<dbReference type="GO" id="GO:0016989">
    <property type="term" value="F:sigma factor antagonist activity"/>
    <property type="evidence" value="ECO:0007669"/>
    <property type="project" value="TreeGrafter"/>
</dbReference>
<dbReference type="Pfam" id="PF04773">
    <property type="entry name" value="FecR"/>
    <property type="match status" value="1"/>
</dbReference>
<keyword evidence="3" id="KW-0812">Transmembrane</keyword>
<feature type="domain" description="FecR N-terminal" evidence="2">
    <location>
        <begin position="16"/>
        <end position="57"/>
    </location>
</feature>
<evidence type="ECO:0000259" key="1">
    <source>
        <dbReference type="Pfam" id="PF04773"/>
    </source>
</evidence>
<dbReference type="InterPro" id="IPR032623">
    <property type="entry name" value="FecR_N"/>
</dbReference>
<keyword evidence="4" id="KW-1185">Reference proteome</keyword>
<dbReference type="Pfam" id="PF16220">
    <property type="entry name" value="DUF4880"/>
    <property type="match status" value="1"/>
</dbReference>
<reference evidence="3 4" key="1">
    <citation type="submission" date="2020-08" db="EMBL/GenBank/DDBJ databases">
        <title>Functional genomics of gut bacteria from endangered species of beetles.</title>
        <authorList>
            <person name="Carlos-Shanley C."/>
        </authorList>
    </citation>
    <scope>NUCLEOTIDE SEQUENCE [LARGE SCALE GENOMIC DNA]</scope>
    <source>
        <strain evidence="3 4">S00239</strain>
    </source>
</reference>
<accession>A0A840L949</accession>
<feature type="domain" description="FecR protein" evidence="1">
    <location>
        <begin position="128"/>
        <end position="227"/>
    </location>
</feature>
<gene>
    <name evidence="3" type="ORF">HNP55_003650</name>
</gene>
<dbReference type="PANTHER" id="PTHR30273">
    <property type="entry name" value="PERIPLASMIC SIGNAL SENSOR AND SIGMA FACTOR ACTIVATOR FECR-RELATED"/>
    <property type="match status" value="1"/>
</dbReference>
<evidence type="ECO:0000313" key="3">
    <source>
        <dbReference type="EMBL" id="MBB4845104.1"/>
    </source>
</evidence>
<dbReference type="PIRSF" id="PIRSF018266">
    <property type="entry name" value="FecR"/>
    <property type="match status" value="1"/>
</dbReference>
<organism evidence="3 4">
    <name type="scientific">Roseateles oligotrophus</name>
    <dbReference type="NCBI Taxonomy" id="1769250"/>
    <lineage>
        <taxon>Bacteria</taxon>
        <taxon>Pseudomonadati</taxon>
        <taxon>Pseudomonadota</taxon>
        <taxon>Betaproteobacteria</taxon>
        <taxon>Burkholderiales</taxon>
        <taxon>Sphaerotilaceae</taxon>
        <taxon>Roseateles</taxon>
    </lineage>
</organism>
<dbReference type="Proteomes" id="UP000562027">
    <property type="component" value="Unassembled WGS sequence"/>
</dbReference>
<dbReference type="EMBL" id="JACHLP010000007">
    <property type="protein sequence ID" value="MBB4845104.1"/>
    <property type="molecule type" value="Genomic_DNA"/>
</dbReference>
<dbReference type="AlphaFoldDB" id="A0A840L949"/>
<dbReference type="InterPro" id="IPR006860">
    <property type="entry name" value="FecR"/>
</dbReference>
<dbReference type="RefSeq" id="WP_184302558.1">
    <property type="nucleotide sequence ID" value="NZ_JACHLP010000007.1"/>
</dbReference>
<dbReference type="InterPro" id="IPR012373">
    <property type="entry name" value="Ferrdict_sens_TM"/>
</dbReference>
<comment type="caution">
    <text evidence="3">The sequence shown here is derived from an EMBL/GenBank/DDBJ whole genome shotgun (WGS) entry which is preliminary data.</text>
</comment>
<keyword evidence="3" id="KW-0472">Membrane</keyword>
<evidence type="ECO:0000313" key="4">
    <source>
        <dbReference type="Proteomes" id="UP000562027"/>
    </source>
</evidence>
<proteinExistence type="predicted"/>
<sequence>MVDRSGAAADERIIQREAAEWFAVLHDEQASEEQRRRWRAWIDADPAHARVWERVKAISQPFAQAANAAPAQALRETLAKAQSAGRRRALRVLGLGGVTVGAGLLARHTLPWLPWQGWLHEYALARADHRTSIGEQRSLTLPDGTRLDLNTATAVDVYFGRSLRRIVLHAGEILVDSAPDTQAPARALVVDTPCARLTALGTRFAVRGDARNEAFSGHVAVFEGAVRISLANGAHLEVPAGRQARFTADGIEPDGRADLARESWSRGQLVADDIPLAAFVAELSRYTPVSVTVSPQAAPLRLVGAYPIAQPARDIPVILAALESALPVRVERTPAGGVHIRAR</sequence>
<evidence type="ECO:0000259" key="2">
    <source>
        <dbReference type="Pfam" id="PF16220"/>
    </source>
</evidence>
<dbReference type="Gene3D" id="2.60.120.1440">
    <property type="match status" value="1"/>
</dbReference>
<dbReference type="PANTHER" id="PTHR30273:SF2">
    <property type="entry name" value="PROTEIN FECR"/>
    <property type="match status" value="1"/>
</dbReference>
<name>A0A840L949_9BURK</name>
<protein>
    <submittedName>
        <fullName evidence="3">Transmembrane sensor</fullName>
    </submittedName>
</protein>